<evidence type="ECO:0000259" key="1">
    <source>
        <dbReference type="Pfam" id="PF13649"/>
    </source>
</evidence>
<keyword evidence="2" id="KW-0489">Methyltransferase</keyword>
<sequence length="268" mass="29384">MLRGMQQLAQYKESVRTTWATGDYDAMMRQEGLYEVGSRLVKTVDVRPDEDVLDVACGTGNAAIPAAQAGARVTGLDLTPAMLLKAQERAAGLEVEWVEGDAEELPFSAERFDVVLSTFGCMFAPRHEVVADEIARVLRPGGRLGLCTWTPAGVIGEFFRVVGGYFPPDPSYVDPPLGWGEEDRVRELFEGTGIELSFSREVSVIRHASPSAAVDCYATKFGPVVLAREALDDRWPALRSDLLELFAAYDAVLPAEYLVVQGRRARRA</sequence>
<dbReference type="GO" id="GO:0032259">
    <property type="term" value="P:methylation"/>
    <property type="evidence" value="ECO:0007669"/>
    <property type="project" value="UniProtKB-KW"/>
</dbReference>
<dbReference type="PANTHER" id="PTHR43591:SF24">
    <property type="entry name" value="2-METHOXY-6-POLYPRENYL-1,4-BENZOQUINOL METHYLASE, MITOCHONDRIAL"/>
    <property type="match status" value="1"/>
</dbReference>
<reference evidence="2 3" key="1">
    <citation type="journal article" date="2015" name="Stand. Genomic Sci.">
        <title>Genomic Encyclopedia of Bacterial and Archaeal Type Strains, Phase III: the genomes of soil and plant-associated and newly described type strains.</title>
        <authorList>
            <person name="Whitman W.B."/>
            <person name="Woyke T."/>
            <person name="Klenk H.P."/>
            <person name="Zhou Y."/>
            <person name="Lilburn T.G."/>
            <person name="Beck B.J."/>
            <person name="De Vos P."/>
            <person name="Vandamme P."/>
            <person name="Eisen J.A."/>
            <person name="Garrity G."/>
            <person name="Hugenholtz P."/>
            <person name="Kyrpides N.C."/>
        </authorList>
    </citation>
    <scope>NUCLEOTIDE SEQUENCE [LARGE SCALE GENOMIC DNA]</scope>
    <source>
        <strain evidence="2 3">VKM Ac-2572</strain>
    </source>
</reference>
<dbReference type="Pfam" id="PF13649">
    <property type="entry name" value="Methyltransf_25"/>
    <property type="match status" value="1"/>
</dbReference>
<accession>A0A4V2RYC8</accession>
<dbReference type="CDD" id="cd02440">
    <property type="entry name" value="AdoMet_MTases"/>
    <property type="match status" value="1"/>
</dbReference>
<evidence type="ECO:0000313" key="3">
    <source>
        <dbReference type="Proteomes" id="UP000294508"/>
    </source>
</evidence>
<comment type="caution">
    <text evidence="2">The sequence shown here is derived from an EMBL/GenBank/DDBJ whole genome shotgun (WGS) entry which is preliminary data.</text>
</comment>
<dbReference type="Proteomes" id="UP000294508">
    <property type="component" value="Unassembled WGS sequence"/>
</dbReference>
<proteinExistence type="predicted"/>
<dbReference type="InterPro" id="IPR041698">
    <property type="entry name" value="Methyltransf_25"/>
</dbReference>
<feature type="domain" description="Methyltransferase" evidence="1">
    <location>
        <begin position="52"/>
        <end position="142"/>
    </location>
</feature>
<keyword evidence="2" id="KW-0808">Transferase</keyword>
<protein>
    <submittedName>
        <fullName evidence="2">Methyltransferase family protein</fullName>
    </submittedName>
</protein>
<dbReference type="AlphaFoldDB" id="A0A4V2RYC8"/>
<dbReference type="PANTHER" id="PTHR43591">
    <property type="entry name" value="METHYLTRANSFERASE"/>
    <property type="match status" value="1"/>
</dbReference>
<organism evidence="2 3">
    <name type="scientific">Kribbella steppae</name>
    <dbReference type="NCBI Taxonomy" id="2512223"/>
    <lineage>
        <taxon>Bacteria</taxon>
        <taxon>Bacillati</taxon>
        <taxon>Actinomycetota</taxon>
        <taxon>Actinomycetes</taxon>
        <taxon>Propionibacteriales</taxon>
        <taxon>Kribbellaceae</taxon>
        <taxon>Kribbella</taxon>
    </lineage>
</organism>
<dbReference type="EMBL" id="SLWN01000014">
    <property type="protein sequence ID" value="TCO19246.1"/>
    <property type="molecule type" value="Genomic_DNA"/>
</dbReference>
<dbReference type="InterPro" id="IPR029063">
    <property type="entry name" value="SAM-dependent_MTases_sf"/>
</dbReference>
<dbReference type="GO" id="GO:0008168">
    <property type="term" value="F:methyltransferase activity"/>
    <property type="evidence" value="ECO:0007669"/>
    <property type="project" value="UniProtKB-KW"/>
</dbReference>
<dbReference type="Gene3D" id="3.40.50.150">
    <property type="entry name" value="Vaccinia Virus protein VP39"/>
    <property type="match status" value="1"/>
</dbReference>
<dbReference type="SUPFAM" id="SSF53335">
    <property type="entry name" value="S-adenosyl-L-methionine-dependent methyltransferases"/>
    <property type="match status" value="1"/>
</dbReference>
<gene>
    <name evidence="2" type="ORF">EV652_114227</name>
</gene>
<keyword evidence="3" id="KW-1185">Reference proteome</keyword>
<name>A0A4V2RYC8_9ACTN</name>
<evidence type="ECO:0000313" key="2">
    <source>
        <dbReference type="EMBL" id="TCO19246.1"/>
    </source>
</evidence>